<accession>A0A0F4KPQ4</accession>
<dbReference type="OrthoDB" id="306726at2"/>
<keyword evidence="2" id="KW-1185">Reference proteome</keyword>
<evidence type="ECO:0008006" key="3">
    <source>
        <dbReference type="Google" id="ProtNLM"/>
    </source>
</evidence>
<dbReference type="RefSeq" id="WP_045923285.1">
    <property type="nucleotide sequence ID" value="NZ_JBHTHW010000005.1"/>
</dbReference>
<gene>
    <name evidence="1" type="ORF">JG29_14600</name>
</gene>
<organism evidence="1 2">
    <name type="scientific">Bombilactobacillus mellis</name>
    <dbReference type="NCBI Taxonomy" id="1218508"/>
    <lineage>
        <taxon>Bacteria</taxon>
        <taxon>Bacillati</taxon>
        <taxon>Bacillota</taxon>
        <taxon>Bacilli</taxon>
        <taxon>Lactobacillales</taxon>
        <taxon>Lactobacillaceae</taxon>
        <taxon>Bombilactobacillus</taxon>
    </lineage>
</organism>
<dbReference type="PATRIC" id="fig|1218508.4.peg.1452"/>
<reference evidence="1 2" key="1">
    <citation type="submission" date="2014-12" db="EMBL/GenBank/DDBJ databases">
        <title>Comparative genomics of the lactic acid bacteria isolated from the honey bee gut.</title>
        <authorList>
            <person name="Ellegaard K.M."/>
            <person name="Tamarit D."/>
            <person name="Javelind E."/>
            <person name="Olofsson T."/>
            <person name="Andersson S.G."/>
            <person name="Vasquez A."/>
        </authorList>
    </citation>
    <scope>NUCLEOTIDE SEQUENCE [LARGE SCALE GENOMIC DNA]</scope>
    <source>
        <strain evidence="1 2">Hon2</strain>
    </source>
</reference>
<proteinExistence type="predicted"/>
<evidence type="ECO:0000313" key="2">
    <source>
        <dbReference type="Proteomes" id="UP000033695"/>
    </source>
</evidence>
<dbReference type="Proteomes" id="UP000033695">
    <property type="component" value="Unassembled WGS sequence"/>
</dbReference>
<protein>
    <recommendedName>
        <fullName evidence="3">Ethanolamine utilization cobalamin adenosyltransferase</fullName>
    </recommendedName>
</protein>
<evidence type="ECO:0000313" key="1">
    <source>
        <dbReference type="EMBL" id="KJY48400.1"/>
    </source>
</evidence>
<dbReference type="EMBL" id="JXBZ01000009">
    <property type="protein sequence ID" value="KJY48400.1"/>
    <property type="molecule type" value="Genomic_DNA"/>
</dbReference>
<sequence>MGKLLTEDDVRQMFKQKELFDKDSISLPRGTILTPSAKSFLAEHQIKFKSTVLKDGKLRSDNHNSWLDSFTIKQNEIDFQQLDNYRTPFFKLQSALREQALLFLKILKEQDFELNRNLVNNVLELFNTLIVLEPAQLNKLDNLATVDLQINKLKIKCSHEIIIQFMLLSLERVAIQLADCLIVYPDFKQAHFYQLIVNLEDEMQAWVRSILKEGEE</sequence>
<dbReference type="STRING" id="1218508.JG29_14600"/>
<dbReference type="AlphaFoldDB" id="A0A0F4KPQ4"/>
<name>A0A0F4KPQ4_9LACO</name>
<comment type="caution">
    <text evidence="1">The sequence shown here is derived from an EMBL/GenBank/DDBJ whole genome shotgun (WGS) entry which is preliminary data.</text>
</comment>
<dbReference type="HOGENOM" id="CLU_1276305_0_0_9"/>